<organism evidence="1 2">
    <name type="scientific">Halobellus litoreus</name>
    <dbReference type="NCBI Taxonomy" id="755310"/>
    <lineage>
        <taxon>Archaea</taxon>
        <taxon>Methanobacteriati</taxon>
        <taxon>Methanobacteriota</taxon>
        <taxon>Stenosarchaea group</taxon>
        <taxon>Halobacteria</taxon>
        <taxon>Halobacteriales</taxon>
        <taxon>Haloferacaceae</taxon>
        <taxon>Halobellus</taxon>
    </lineage>
</organism>
<keyword evidence="2" id="KW-1185">Reference proteome</keyword>
<protein>
    <submittedName>
        <fullName evidence="1">Rod-determining factor RdfA</fullName>
    </submittedName>
</protein>
<accession>A0ABD6DUN2</accession>
<dbReference type="InterPro" id="IPR048925">
    <property type="entry name" value="RdfA"/>
</dbReference>
<proteinExistence type="predicted"/>
<name>A0ABD6DUN2_9EURY</name>
<evidence type="ECO:0000313" key="2">
    <source>
        <dbReference type="Proteomes" id="UP001597092"/>
    </source>
</evidence>
<evidence type="ECO:0000313" key="1">
    <source>
        <dbReference type="EMBL" id="MFD1685029.1"/>
    </source>
</evidence>
<dbReference type="AlphaFoldDB" id="A0ABD6DUN2"/>
<dbReference type="EMBL" id="JBHUDP010000001">
    <property type="protein sequence ID" value="MFD1685029.1"/>
    <property type="molecule type" value="Genomic_DNA"/>
</dbReference>
<reference evidence="1 2" key="1">
    <citation type="journal article" date="2019" name="Int. J. Syst. Evol. Microbiol.">
        <title>The Global Catalogue of Microorganisms (GCM) 10K type strain sequencing project: providing services to taxonomists for standard genome sequencing and annotation.</title>
        <authorList>
            <consortium name="The Broad Institute Genomics Platform"/>
            <consortium name="The Broad Institute Genome Sequencing Center for Infectious Disease"/>
            <person name="Wu L."/>
            <person name="Ma J."/>
        </authorList>
    </citation>
    <scope>NUCLEOTIDE SEQUENCE [LARGE SCALE GENOMIC DNA]</scope>
    <source>
        <strain evidence="1 2">CGMCC 1.10387</strain>
    </source>
</reference>
<dbReference type="RefSeq" id="WP_256307493.1">
    <property type="nucleotide sequence ID" value="NZ_JANHAW010000002.1"/>
</dbReference>
<sequence length="205" mass="23581">MPDTTDNRPSSKVARLIAEYNLDGLGDELEARWTGDGVERTSLRDLADYFNERLLEQTLIDAGMNALESDVSTMYQNLTDDEVSTGVRTDTRSRLEQNGIDADELESDFVSYQAIRSYLTEYRDAEYRQLSDEEKVEKDLQSIQRLMTRTLSVTEERIEKLRETGRVDVEEFEVLLDVQVLCQECGEQYSVSEFLENRGCACQQE</sequence>
<dbReference type="Pfam" id="PF21811">
    <property type="entry name" value="RdfA"/>
    <property type="match status" value="1"/>
</dbReference>
<dbReference type="Proteomes" id="UP001597092">
    <property type="component" value="Unassembled WGS sequence"/>
</dbReference>
<comment type="caution">
    <text evidence="1">The sequence shown here is derived from an EMBL/GenBank/DDBJ whole genome shotgun (WGS) entry which is preliminary data.</text>
</comment>
<gene>
    <name evidence="1" type="primary">rdfA</name>
    <name evidence="1" type="ORF">ACFSAS_05320</name>
</gene>